<dbReference type="KEGG" id="cput:CONPUDRAFT_139987"/>
<evidence type="ECO:0000313" key="3">
    <source>
        <dbReference type="Proteomes" id="UP000053558"/>
    </source>
</evidence>
<sequence>MSGTTTTSIPTHAHTYPPLPAPVTFPPQPPHSNVLSPEERARLLRSNKKLARLLGSTPHFMDQDSVESPWPTTDATTPFGNGTPLSRPSTSSGAPLMRVPTKSSLSRITSRPSSRPSTAQGTYASESPSREDAWRARKATLKPSSISRNGGGGAPPVLKLAYSAAEGLPLTAVAADAPRPALPSPSSFAIPDMNSRYRGGRGEGEGQELDLQPIRRSRSTARPGSAGSAHERTPSSPGFEIPTEASVRRTKLDKLRRTLGEELPAKAVFPSNSSSKSSSAAAAASTIEYTRKPTHKSSKSLSHPHPSSQSQSQSQPRATKHTARPSDPSVSVIALPGAHGEQTHTVVLKASTTSRAHTSASASSSHHRQPKRPSGLGIADPRDLLSLAGVEPADSDSAGLLGARKKTSASATLGGDAFVKSRRAKAGGRPEIEFVGFMGRAGV</sequence>
<dbReference type="AlphaFoldDB" id="A0A5M3M8U2"/>
<feature type="compositionally biased region" description="Low complexity" evidence="1">
    <location>
        <begin position="299"/>
        <end position="316"/>
    </location>
</feature>
<dbReference type="OrthoDB" id="3215907at2759"/>
<feature type="compositionally biased region" description="Basic and acidic residues" evidence="1">
    <location>
        <begin position="246"/>
        <end position="264"/>
    </location>
</feature>
<gene>
    <name evidence="2" type="ORF">CONPUDRAFT_139987</name>
</gene>
<feature type="compositionally biased region" description="Low complexity" evidence="1">
    <location>
        <begin position="271"/>
        <end position="285"/>
    </location>
</feature>
<feature type="compositionally biased region" description="Low complexity" evidence="1">
    <location>
        <begin position="350"/>
        <end position="364"/>
    </location>
</feature>
<dbReference type="EMBL" id="JH711588">
    <property type="protein sequence ID" value="EIW75497.1"/>
    <property type="molecule type" value="Genomic_DNA"/>
</dbReference>
<comment type="caution">
    <text evidence="2">The sequence shown here is derived from an EMBL/GenBank/DDBJ whole genome shotgun (WGS) entry which is preliminary data.</text>
</comment>
<feature type="compositionally biased region" description="Low complexity" evidence="1">
    <location>
        <begin position="103"/>
        <end position="118"/>
    </location>
</feature>
<dbReference type="RefSeq" id="XP_007774216.1">
    <property type="nucleotide sequence ID" value="XM_007776026.1"/>
</dbReference>
<reference evidence="3" key="1">
    <citation type="journal article" date="2012" name="Science">
        <title>The Paleozoic origin of enzymatic lignin decomposition reconstructed from 31 fungal genomes.</title>
        <authorList>
            <person name="Floudas D."/>
            <person name="Binder M."/>
            <person name="Riley R."/>
            <person name="Barry K."/>
            <person name="Blanchette R.A."/>
            <person name="Henrissat B."/>
            <person name="Martinez A.T."/>
            <person name="Otillar R."/>
            <person name="Spatafora J.W."/>
            <person name="Yadav J.S."/>
            <person name="Aerts A."/>
            <person name="Benoit I."/>
            <person name="Boyd A."/>
            <person name="Carlson A."/>
            <person name="Copeland A."/>
            <person name="Coutinho P.M."/>
            <person name="de Vries R.P."/>
            <person name="Ferreira P."/>
            <person name="Findley K."/>
            <person name="Foster B."/>
            <person name="Gaskell J."/>
            <person name="Glotzer D."/>
            <person name="Gorecki P."/>
            <person name="Heitman J."/>
            <person name="Hesse C."/>
            <person name="Hori C."/>
            <person name="Igarashi K."/>
            <person name="Jurgens J.A."/>
            <person name="Kallen N."/>
            <person name="Kersten P."/>
            <person name="Kohler A."/>
            <person name="Kuees U."/>
            <person name="Kumar T.K.A."/>
            <person name="Kuo A."/>
            <person name="LaButti K."/>
            <person name="Larrondo L.F."/>
            <person name="Lindquist E."/>
            <person name="Ling A."/>
            <person name="Lombard V."/>
            <person name="Lucas S."/>
            <person name="Lundell T."/>
            <person name="Martin R."/>
            <person name="McLaughlin D.J."/>
            <person name="Morgenstern I."/>
            <person name="Morin E."/>
            <person name="Murat C."/>
            <person name="Nagy L.G."/>
            <person name="Nolan M."/>
            <person name="Ohm R.A."/>
            <person name="Patyshakuliyeva A."/>
            <person name="Rokas A."/>
            <person name="Ruiz-Duenas F.J."/>
            <person name="Sabat G."/>
            <person name="Salamov A."/>
            <person name="Samejima M."/>
            <person name="Schmutz J."/>
            <person name="Slot J.C."/>
            <person name="St John F."/>
            <person name="Stenlid J."/>
            <person name="Sun H."/>
            <person name="Sun S."/>
            <person name="Syed K."/>
            <person name="Tsang A."/>
            <person name="Wiebenga A."/>
            <person name="Young D."/>
            <person name="Pisabarro A."/>
            <person name="Eastwood D.C."/>
            <person name="Martin F."/>
            <person name="Cullen D."/>
            <person name="Grigoriev I.V."/>
            <person name="Hibbett D.S."/>
        </authorList>
    </citation>
    <scope>NUCLEOTIDE SEQUENCE [LARGE SCALE GENOMIC DNA]</scope>
    <source>
        <strain evidence="3">RWD-64-598 SS2</strain>
    </source>
</reference>
<feature type="compositionally biased region" description="Polar residues" evidence="1">
    <location>
        <begin position="70"/>
        <end position="93"/>
    </location>
</feature>
<keyword evidence="3" id="KW-1185">Reference proteome</keyword>
<dbReference type="Proteomes" id="UP000053558">
    <property type="component" value="Unassembled WGS sequence"/>
</dbReference>
<feature type="region of interest" description="Disordered" evidence="1">
    <location>
        <begin position="177"/>
        <end position="380"/>
    </location>
</feature>
<proteinExistence type="predicted"/>
<evidence type="ECO:0000313" key="2">
    <source>
        <dbReference type="EMBL" id="EIW75497.1"/>
    </source>
</evidence>
<feature type="compositionally biased region" description="Pro residues" evidence="1">
    <location>
        <begin position="17"/>
        <end position="30"/>
    </location>
</feature>
<accession>A0A5M3M8U2</accession>
<dbReference type="OMA" id="DSVESPW"/>
<feature type="region of interest" description="Disordered" evidence="1">
    <location>
        <begin position="1"/>
        <end position="157"/>
    </location>
</feature>
<feature type="compositionally biased region" description="Low complexity" evidence="1">
    <location>
        <begin position="1"/>
        <end position="15"/>
    </location>
</feature>
<organism evidence="2 3">
    <name type="scientific">Coniophora puteana (strain RWD-64-598)</name>
    <name type="common">Brown rot fungus</name>
    <dbReference type="NCBI Taxonomy" id="741705"/>
    <lineage>
        <taxon>Eukaryota</taxon>
        <taxon>Fungi</taxon>
        <taxon>Dikarya</taxon>
        <taxon>Basidiomycota</taxon>
        <taxon>Agaricomycotina</taxon>
        <taxon>Agaricomycetes</taxon>
        <taxon>Agaricomycetidae</taxon>
        <taxon>Boletales</taxon>
        <taxon>Coniophorineae</taxon>
        <taxon>Coniophoraceae</taxon>
        <taxon>Coniophora</taxon>
    </lineage>
</organism>
<evidence type="ECO:0000256" key="1">
    <source>
        <dbReference type="SAM" id="MobiDB-lite"/>
    </source>
</evidence>
<name>A0A5M3M8U2_CONPW</name>
<dbReference type="GeneID" id="19201427"/>
<protein>
    <submittedName>
        <fullName evidence="2">Uncharacterized protein</fullName>
    </submittedName>
</protein>